<name>A0A9Q8VCX6_9HYPO</name>
<evidence type="ECO:0000313" key="5">
    <source>
        <dbReference type="Proteomes" id="UP000829364"/>
    </source>
</evidence>
<dbReference type="PANTHER" id="PTHR11138">
    <property type="entry name" value="METHIONYL-TRNA FORMYLTRANSFERASE"/>
    <property type="match status" value="1"/>
</dbReference>
<dbReference type="Gene3D" id="3.40.50.12230">
    <property type="match status" value="1"/>
</dbReference>
<dbReference type="OrthoDB" id="10268103at2759"/>
<dbReference type="KEGG" id="ptkz:JDV02_006619"/>
<proteinExistence type="predicted"/>
<evidence type="ECO:0000256" key="2">
    <source>
        <dbReference type="SAM" id="MobiDB-lite"/>
    </source>
</evidence>
<accession>A0A9Q8VCX6</accession>
<organism evidence="4 5">
    <name type="scientific">Purpureocillium takamizusanense</name>
    <dbReference type="NCBI Taxonomy" id="2060973"/>
    <lineage>
        <taxon>Eukaryota</taxon>
        <taxon>Fungi</taxon>
        <taxon>Dikarya</taxon>
        <taxon>Ascomycota</taxon>
        <taxon>Pezizomycotina</taxon>
        <taxon>Sordariomycetes</taxon>
        <taxon>Hypocreomycetidae</taxon>
        <taxon>Hypocreales</taxon>
        <taxon>Ophiocordycipitaceae</taxon>
        <taxon>Purpureocillium</taxon>
    </lineage>
</organism>
<dbReference type="GeneID" id="72068568"/>
<dbReference type="EC" id="2.1.2.9" evidence="1"/>
<dbReference type="CDD" id="cd08646">
    <property type="entry name" value="FMT_core_Met-tRNA-FMT_N"/>
    <property type="match status" value="1"/>
</dbReference>
<dbReference type="InterPro" id="IPR002376">
    <property type="entry name" value="Formyl_transf_N"/>
</dbReference>
<feature type="domain" description="Formyl transferase N-terminal" evidence="3">
    <location>
        <begin position="78"/>
        <end position="231"/>
    </location>
</feature>
<dbReference type="InterPro" id="IPR036477">
    <property type="entry name" value="Formyl_transf_N_sf"/>
</dbReference>
<dbReference type="RefSeq" id="XP_047844022.1">
    <property type="nucleotide sequence ID" value="XM_047988031.1"/>
</dbReference>
<feature type="compositionally biased region" description="Low complexity" evidence="2">
    <location>
        <begin position="53"/>
        <end position="68"/>
    </location>
</feature>
<dbReference type="InterPro" id="IPR041711">
    <property type="entry name" value="Met-tRNA-FMT_N"/>
</dbReference>
<dbReference type="GO" id="GO:0005739">
    <property type="term" value="C:mitochondrion"/>
    <property type="evidence" value="ECO:0007669"/>
    <property type="project" value="TreeGrafter"/>
</dbReference>
<dbReference type="Proteomes" id="UP000829364">
    <property type="component" value="Chromosome 6"/>
</dbReference>
<keyword evidence="5" id="KW-1185">Reference proteome</keyword>
<evidence type="ECO:0000313" key="4">
    <source>
        <dbReference type="EMBL" id="UNI20541.1"/>
    </source>
</evidence>
<dbReference type="AlphaFoldDB" id="A0A9Q8VCX6"/>
<dbReference type="GO" id="GO:0004479">
    <property type="term" value="F:methionyl-tRNA formyltransferase activity"/>
    <property type="evidence" value="ECO:0007669"/>
    <property type="project" value="UniProtKB-EC"/>
</dbReference>
<keyword evidence="4" id="KW-0808">Transferase</keyword>
<evidence type="ECO:0000256" key="1">
    <source>
        <dbReference type="ARBA" id="ARBA00012261"/>
    </source>
</evidence>
<dbReference type="Pfam" id="PF00551">
    <property type="entry name" value="Formyl_trans_N"/>
    <property type="match status" value="1"/>
</dbReference>
<dbReference type="EMBL" id="CP086359">
    <property type="protein sequence ID" value="UNI20541.1"/>
    <property type="molecule type" value="Genomic_DNA"/>
</dbReference>
<gene>
    <name evidence="4" type="primary">FMT1</name>
    <name evidence="4" type="ORF">JDV02_006619</name>
</gene>
<evidence type="ECO:0000259" key="3">
    <source>
        <dbReference type="Pfam" id="PF00551"/>
    </source>
</evidence>
<protein>
    <recommendedName>
        <fullName evidence="1">methionyl-tRNA formyltransferase</fullName>
        <ecNumber evidence="1">2.1.2.9</ecNumber>
    </recommendedName>
</protein>
<dbReference type="SUPFAM" id="SSF53328">
    <property type="entry name" value="Formyltransferase"/>
    <property type="match status" value="1"/>
</dbReference>
<feature type="region of interest" description="Disordered" evidence="2">
    <location>
        <begin position="51"/>
        <end position="70"/>
    </location>
</feature>
<reference evidence="4" key="1">
    <citation type="submission" date="2021-11" db="EMBL/GenBank/DDBJ databases">
        <title>Purpureocillium_takamizusanense_genome.</title>
        <authorList>
            <person name="Nguyen N.-H."/>
        </authorList>
    </citation>
    <scope>NUCLEOTIDE SEQUENCE</scope>
    <source>
        <strain evidence="4">PT3</strain>
    </source>
</reference>
<dbReference type="PANTHER" id="PTHR11138:SF5">
    <property type="entry name" value="METHIONYL-TRNA FORMYLTRANSFERASE, MITOCHONDRIAL"/>
    <property type="match status" value="1"/>
</dbReference>
<sequence length="439" mass="48616">MTLPIIRRPALGFLHHHHRHHQHFHHHNHLVQPAALSRQAHPLATYPRHVHSRPFSSSSPCRCHQQQQQKKRASDPLRILFCGSDDFSCASLRALQAERARDPALVSALDVLVLPPRRTGRGFKQLREVPCKAVAEELGLRVHQRETFRNWNLPDGTNLVVVVSFGLFVPPRILNSAKYGGLNVHPSFLPDLRGPAPIHHALLRGDSHIGITLQTLDDKQFDHGAILAQTPHPGISVRPGAPLQEVIQDAAARGAELLVQGLRNGLHVPPYESLLEQQQRRPPQGQPLAHAPKVTKADAQVDWDAWTSGEEFARRARVFGSVWTHAVNDAGHERRVLFLDAEPVGAGNLRGEEVIVEFAHDDGSGEDWATHLRRVIVDEASGTCAVSVGKAVGVEEEGEGDGADANCREWLMVRRVKVDGKKEQNAATGLRPFLRRPPL</sequence>